<dbReference type="AlphaFoldDB" id="A0A3N4M1C4"/>
<name>A0A3N4M1C4_9PEZI</name>
<gene>
    <name evidence="1" type="ORF">L211DRAFT_207035</name>
</gene>
<sequence>MLNSPHSLLHTSPRSFSKESQLLASFALDWVLVTAHPGIQPVQYATSSTAPTGRSLSTTLNLTSVVIFIWHRFANLSAPGCWVWSSNFAKRTILETGGGTEERTCRCILDVVIRIHHEE</sequence>
<dbReference type="Proteomes" id="UP000267821">
    <property type="component" value="Unassembled WGS sequence"/>
</dbReference>
<keyword evidence="2" id="KW-1185">Reference proteome</keyword>
<evidence type="ECO:0000313" key="1">
    <source>
        <dbReference type="EMBL" id="RPB24105.1"/>
    </source>
</evidence>
<proteinExistence type="predicted"/>
<protein>
    <submittedName>
        <fullName evidence="1">Uncharacterized protein</fullName>
    </submittedName>
</protein>
<reference evidence="1 2" key="1">
    <citation type="journal article" date="2018" name="Nat. Ecol. Evol.">
        <title>Pezizomycetes genomes reveal the molecular basis of ectomycorrhizal truffle lifestyle.</title>
        <authorList>
            <person name="Murat C."/>
            <person name="Payen T."/>
            <person name="Noel B."/>
            <person name="Kuo A."/>
            <person name="Morin E."/>
            <person name="Chen J."/>
            <person name="Kohler A."/>
            <person name="Krizsan K."/>
            <person name="Balestrini R."/>
            <person name="Da Silva C."/>
            <person name="Montanini B."/>
            <person name="Hainaut M."/>
            <person name="Levati E."/>
            <person name="Barry K.W."/>
            <person name="Belfiori B."/>
            <person name="Cichocki N."/>
            <person name="Clum A."/>
            <person name="Dockter R.B."/>
            <person name="Fauchery L."/>
            <person name="Guy J."/>
            <person name="Iotti M."/>
            <person name="Le Tacon F."/>
            <person name="Lindquist E.A."/>
            <person name="Lipzen A."/>
            <person name="Malagnac F."/>
            <person name="Mello A."/>
            <person name="Molinier V."/>
            <person name="Miyauchi S."/>
            <person name="Poulain J."/>
            <person name="Riccioni C."/>
            <person name="Rubini A."/>
            <person name="Sitrit Y."/>
            <person name="Splivallo R."/>
            <person name="Traeger S."/>
            <person name="Wang M."/>
            <person name="Zifcakova L."/>
            <person name="Wipf D."/>
            <person name="Zambonelli A."/>
            <person name="Paolocci F."/>
            <person name="Nowrousian M."/>
            <person name="Ottonello S."/>
            <person name="Baldrian P."/>
            <person name="Spatafora J.W."/>
            <person name="Henrissat B."/>
            <person name="Nagy L.G."/>
            <person name="Aury J.M."/>
            <person name="Wincker P."/>
            <person name="Grigoriev I.V."/>
            <person name="Bonfante P."/>
            <person name="Martin F.M."/>
        </authorList>
    </citation>
    <scope>NUCLEOTIDE SEQUENCE [LARGE SCALE GENOMIC DNA]</scope>
    <source>
        <strain evidence="1 2">ATCC MYA-4762</strain>
    </source>
</reference>
<accession>A0A3N4M1C4</accession>
<organism evidence="1 2">
    <name type="scientific">Terfezia boudieri ATCC MYA-4762</name>
    <dbReference type="NCBI Taxonomy" id="1051890"/>
    <lineage>
        <taxon>Eukaryota</taxon>
        <taxon>Fungi</taxon>
        <taxon>Dikarya</taxon>
        <taxon>Ascomycota</taxon>
        <taxon>Pezizomycotina</taxon>
        <taxon>Pezizomycetes</taxon>
        <taxon>Pezizales</taxon>
        <taxon>Pezizaceae</taxon>
        <taxon>Terfezia</taxon>
    </lineage>
</organism>
<evidence type="ECO:0000313" key="2">
    <source>
        <dbReference type="Proteomes" id="UP000267821"/>
    </source>
</evidence>
<dbReference type="InParanoid" id="A0A3N4M1C4"/>
<dbReference type="EMBL" id="ML121543">
    <property type="protein sequence ID" value="RPB24105.1"/>
    <property type="molecule type" value="Genomic_DNA"/>
</dbReference>